<dbReference type="InterPro" id="IPR007354">
    <property type="entry name" value="CruF-like"/>
</dbReference>
<feature type="transmembrane region" description="Helical" evidence="1">
    <location>
        <begin position="198"/>
        <end position="218"/>
    </location>
</feature>
<keyword evidence="3" id="KW-1185">Reference proteome</keyword>
<keyword evidence="1" id="KW-0472">Membrane</keyword>
<dbReference type="GeneID" id="68867269"/>
<dbReference type="PANTHER" id="PTHR39419:SF1">
    <property type="entry name" value="SLL0814 PROTEIN"/>
    <property type="match status" value="1"/>
</dbReference>
<reference evidence="2 3" key="1">
    <citation type="journal article" date="2022" name="Microbiol. Resour. Announc.">
        <title>Complete Genome Sequence of the Hyperthermophilic and Acidophilic Archaeon Saccharolobus caldissimus Strain HS-3T.</title>
        <authorList>
            <person name="Sakai H.D."/>
            <person name="Kurosawa N."/>
        </authorList>
    </citation>
    <scope>NUCLEOTIDE SEQUENCE [LARGE SCALE GENOMIC DNA]</scope>
    <source>
        <strain evidence="2 3">JCM32116</strain>
    </source>
</reference>
<name>A0AAQ4CUQ3_9CREN</name>
<sequence length="230" mass="26563">MDKLKLTAFVLLTLGIIFDGILILFFLLSISSLIILSIRRVDIIKIFFSAMLIGFLFEKLGLTTGFPFGHYIYHFPPYLLGVPIFVIFGWGIFSCISYLPVMNFPFKYRALFFPILMVIIDLSVDPIMVTAHYWTWISTYPNWYGIPLTNFLGWYLVSFIISLTSIRTKEIKNSYTIFLITYFLFSLKFLIFAKPQLIGPLSIATSLALLISIIIFVFNRSIVKKRQQGQ</sequence>
<dbReference type="AlphaFoldDB" id="A0AAQ4CUQ3"/>
<dbReference type="Pfam" id="PF04240">
    <property type="entry name" value="Caroten_synth"/>
    <property type="match status" value="1"/>
</dbReference>
<dbReference type="PANTHER" id="PTHR39419">
    <property type="entry name" value="SLL0814 PROTEIN"/>
    <property type="match status" value="1"/>
</dbReference>
<feature type="transmembrane region" description="Helical" evidence="1">
    <location>
        <begin position="175"/>
        <end position="192"/>
    </location>
</feature>
<feature type="transmembrane region" description="Helical" evidence="1">
    <location>
        <begin position="143"/>
        <end position="163"/>
    </location>
</feature>
<dbReference type="KEGG" id="scas:SACC_25510"/>
<keyword evidence="1" id="KW-0812">Transmembrane</keyword>
<organism evidence="2 3">
    <name type="scientific">Saccharolobus caldissimus</name>
    <dbReference type="NCBI Taxonomy" id="1702097"/>
    <lineage>
        <taxon>Archaea</taxon>
        <taxon>Thermoproteota</taxon>
        <taxon>Thermoprotei</taxon>
        <taxon>Sulfolobales</taxon>
        <taxon>Sulfolobaceae</taxon>
        <taxon>Saccharolobus</taxon>
    </lineage>
</organism>
<evidence type="ECO:0008006" key="4">
    <source>
        <dbReference type="Google" id="ProtNLM"/>
    </source>
</evidence>
<dbReference type="Proteomes" id="UP001319921">
    <property type="component" value="Chromosome"/>
</dbReference>
<feature type="transmembrane region" description="Helical" evidence="1">
    <location>
        <begin position="78"/>
        <end position="99"/>
    </location>
</feature>
<feature type="transmembrane region" description="Helical" evidence="1">
    <location>
        <begin position="6"/>
        <end position="36"/>
    </location>
</feature>
<evidence type="ECO:0000256" key="1">
    <source>
        <dbReference type="SAM" id="Phobius"/>
    </source>
</evidence>
<gene>
    <name evidence="2" type="ORF">SACC_25510</name>
</gene>
<accession>A0AAQ4CUQ3</accession>
<feature type="transmembrane region" description="Helical" evidence="1">
    <location>
        <begin position="111"/>
        <end position="137"/>
    </location>
</feature>
<keyword evidence="1" id="KW-1133">Transmembrane helix</keyword>
<proteinExistence type="predicted"/>
<dbReference type="RefSeq" id="WP_229569890.1">
    <property type="nucleotide sequence ID" value="NZ_AP025226.1"/>
</dbReference>
<dbReference type="EMBL" id="AP025226">
    <property type="protein sequence ID" value="BDB99534.1"/>
    <property type="molecule type" value="Genomic_DNA"/>
</dbReference>
<feature type="transmembrane region" description="Helical" evidence="1">
    <location>
        <begin position="43"/>
        <end position="66"/>
    </location>
</feature>
<evidence type="ECO:0000313" key="2">
    <source>
        <dbReference type="EMBL" id="BDB99534.1"/>
    </source>
</evidence>
<evidence type="ECO:0000313" key="3">
    <source>
        <dbReference type="Proteomes" id="UP001319921"/>
    </source>
</evidence>
<protein>
    <recommendedName>
        <fullName evidence="4">Carotenoid biosynthesis protein</fullName>
    </recommendedName>
</protein>